<evidence type="ECO:0000313" key="14">
    <source>
        <dbReference type="Proteomes" id="UP000698242"/>
    </source>
</evidence>
<reference evidence="13" key="1">
    <citation type="submission" date="2013-03" db="EMBL/GenBank/DDBJ databases">
        <title>Genome Sequence of the Profundibacterium mesophilum strain KAUST100406-0324T from Red Sea, a novel genus in the family Rhodobacteraceae.</title>
        <authorList>
            <person name="Essack M."/>
            <person name="Alam I."/>
            <person name="Lafi F."/>
            <person name="Alawi W."/>
            <person name="Kamanu F."/>
            <person name="Al-Suwailem A."/>
            <person name="Lee O.O."/>
            <person name="Xu Y."/>
            <person name="Bajic V."/>
            <person name="Qian P.-Y."/>
            <person name="Archer J."/>
        </authorList>
    </citation>
    <scope>NUCLEOTIDE SEQUENCE</scope>
    <source>
        <strain evidence="13">KAUST100406-0324</strain>
    </source>
</reference>
<keyword evidence="8 11" id="KW-1133">Transmembrane helix</keyword>
<dbReference type="InterPro" id="IPR000412">
    <property type="entry name" value="ABC_2_transport"/>
</dbReference>
<evidence type="ECO:0000259" key="12">
    <source>
        <dbReference type="PROSITE" id="PS51012"/>
    </source>
</evidence>
<evidence type="ECO:0000256" key="6">
    <source>
        <dbReference type="ARBA" id="ARBA00022692"/>
    </source>
</evidence>
<dbReference type="AlphaFoldDB" id="A0A921NTR3"/>
<dbReference type="GO" id="GO:0015774">
    <property type="term" value="P:polysaccharide transport"/>
    <property type="evidence" value="ECO:0007669"/>
    <property type="project" value="UniProtKB-KW"/>
</dbReference>
<proteinExistence type="inferred from homology"/>
<feature type="transmembrane region" description="Helical" evidence="11">
    <location>
        <begin position="258"/>
        <end position="277"/>
    </location>
</feature>
<keyword evidence="3 11" id="KW-0813">Transport</keyword>
<accession>A0A921NTR3</accession>
<evidence type="ECO:0000313" key="13">
    <source>
        <dbReference type="EMBL" id="KAF0674589.1"/>
    </source>
</evidence>
<evidence type="ECO:0000256" key="9">
    <source>
        <dbReference type="ARBA" id="ARBA00023047"/>
    </source>
</evidence>
<evidence type="ECO:0000256" key="4">
    <source>
        <dbReference type="ARBA" id="ARBA00022475"/>
    </source>
</evidence>
<dbReference type="PANTHER" id="PTHR30413">
    <property type="entry name" value="INNER MEMBRANE TRANSPORT PERMEASE"/>
    <property type="match status" value="1"/>
</dbReference>
<keyword evidence="5" id="KW-0762">Sugar transport</keyword>
<sequence>MTHRSPIDDAGRAAALEPTVTVPAAQVPHGGRRIRPGTMRTVAALILREMSTRYGRTPGGYLWAILEPLGAVLILSFGFALLLRTPSLGNSFLLFYASGFLPFNLYMVITNMVARSLLFSRPLLAYPAVTWLDAILARFLLNTLTGLLVSYLLFAGILIFTDARVVIDIGPLVGAMLLAALLGLGVGALNCLLMGLYPTWEMFWGIVTRPLFLASGVIFIYEDLPAGAQNVLWYNPLMHVTGLMRTGLYPMYNPEYLSWVYVLGCALAPLMMGLLLLRRHYKTILNI</sequence>
<name>A0A921NTR3_9RHOB</name>
<evidence type="ECO:0000256" key="8">
    <source>
        <dbReference type="ARBA" id="ARBA00022989"/>
    </source>
</evidence>
<comment type="similarity">
    <text evidence="2 11">Belongs to the ABC-2 integral membrane protein family.</text>
</comment>
<dbReference type="PRINTS" id="PR00164">
    <property type="entry name" value="ABC2TRNSPORT"/>
</dbReference>
<dbReference type="Proteomes" id="UP000698242">
    <property type="component" value="Unassembled WGS sequence"/>
</dbReference>
<evidence type="ECO:0000256" key="11">
    <source>
        <dbReference type="RuleBase" id="RU361157"/>
    </source>
</evidence>
<comment type="caution">
    <text evidence="11">Lacks conserved residue(s) required for the propagation of feature annotation.</text>
</comment>
<feature type="transmembrane region" description="Helical" evidence="11">
    <location>
        <begin position="93"/>
        <end position="114"/>
    </location>
</feature>
<evidence type="ECO:0000256" key="7">
    <source>
        <dbReference type="ARBA" id="ARBA00022903"/>
    </source>
</evidence>
<dbReference type="GO" id="GO:0043190">
    <property type="term" value="C:ATP-binding cassette (ABC) transporter complex"/>
    <property type="evidence" value="ECO:0007669"/>
    <property type="project" value="InterPro"/>
</dbReference>
<comment type="subcellular location">
    <subcellularLocation>
        <location evidence="11">Cell inner membrane</location>
        <topology evidence="11">Multi-pass membrane protein</topology>
    </subcellularLocation>
    <subcellularLocation>
        <location evidence="1">Cell membrane</location>
        <topology evidence="1">Multi-pass membrane protein</topology>
    </subcellularLocation>
</comment>
<keyword evidence="14" id="KW-1185">Reference proteome</keyword>
<feature type="transmembrane region" description="Helical" evidence="11">
    <location>
        <begin position="172"/>
        <end position="196"/>
    </location>
</feature>
<keyword evidence="10 11" id="KW-0472">Membrane</keyword>
<dbReference type="PROSITE" id="PS51012">
    <property type="entry name" value="ABC_TM2"/>
    <property type="match status" value="1"/>
</dbReference>
<protein>
    <recommendedName>
        <fullName evidence="11">Transport permease protein</fullName>
    </recommendedName>
</protein>
<keyword evidence="4 11" id="KW-1003">Cell membrane</keyword>
<dbReference type="EMBL" id="APKE01000036">
    <property type="protein sequence ID" value="KAF0674589.1"/>
    <property type="molecule type" value="Genomic_DNA"/>
</dbReference>
<dbReference type="Pfam" id="PF01061">
    <property type="entry name" value="ABC2_membrane"/>
    <property type="match status" value="1"/>
</dbReference>
<feature type="transmembrane region" description="Helical" evidence="11">
    <location>
        <begin position="134"/>
        <end position="160"/>
    </location>
</feature>
<evidence type="ECO:0000256" key="5">
    <source>
        <dbReference type="ARBA" id="ARBA00022597"/>
    </source>
</evidence>
<dbReference type="RefSeq" id="WP_236549823.1">
    <property type="nucleotide sequence ID" value="NZ_APKE01000036.1"/>
</dbReference>
<evidence type="ECO:0000256" key="2">
    <source>
        <dbReference type="ARBA" id="ARBA00007783"/>
    </source>
</evidence>
<evidence type="ECO:0000256" key="3">
    <source>
        <dbReference type="ARBA" id="ARBA00022448"/>
    </source>
</evidence>
<evidence type="ECO:0000256" key="1">
    <source>
        <dbReference type="ARBA" id="ARBA00004651"/>
    </source>
</evidence>
<keyword evidence="7" id="KW-0972">Capsule biogenesis/degradation</keyword>
<keyword evidence="6 11" id="KW-0812">Transmembrane</keyword>
<evidence type="ECO:0000256" key="10">
    <source>
        <dbReference type="ARBA" id="ARBA00023136"/>
    </source>
</evidence>
<keyword evidence="9" id="KW-0625">Polysaccharide transport</keyword>
<gene>
    <name evidence="13" type="ORF">PMES_02971</name>
</gene>
<dbReference type="InterPro" id="IPR013525">
    <property type="entry name" value="ABC2_TM"/>
</dbReference>
<dbReference type="GO" id="GO:0140359">
    <property type="term" value="F:ABC-type transporter activity"/>
    <property type="evidence" value="ECO:0007669"/>
    <property type="project" value="InterPro"/>
</dbReference>
<comment type="caution">
    <text evidence="13">The sequence shown here is derived from an EMBL/GenBank/DDBJ whole genome shotgun (WGS) entry which is preliminary data.</text>
</comment>
<feature type="transmembrane region" description="Helical" evidence="11">
    <location>
        <begin position="60"/>
        <end position="81"/>
    </location>
</feature>
<dbReference type="GO" id="GO:0015920">
    <property type="term" value="P:lipopolysaccharide transport"/>
    <property type="evidence" value="ECO:0007669"/>
    <property type="project" value="TreeGrafter"/>
</dbReference>
<dbReference type="InterPro" id="IPR047817">
    <property type="entry name" value="ABC2_TM_bact-type"/>
</dbReference>
<organism evidence="13 14">
    <name type="scientific">Profundibacterium mesophilum KAUST100406-0324</name>
    <dbReference type="NCBI Taxonomy" id="1037889"/>
    <lineage>
        <taxon>Bacteria</taxon>
        <taxon>Pseudomonadati</taxon>
        <taxon>Pseudomonadota</taxon>
        <taxon>Alphaproteobacteria</taxon>
        <taxon>Rhodobacterales</taxon>
        <taxon>Roseobacteraceae</taxon>
        <taxon>Profundibacterium</taxon>
    </lineage>
</organism>
<dbReference type="PANTHER" id="PTHR30413:SF10">
    <property type="entry name" value="CAPSULE POLYSACCHARIDE EXPORT INNER-MEMBRANE PROTEIN CTRC"/>
    <property type="match status" value="1"/>
</dbReference>
<feature type="domain" description="ABC transmembrane type-2" evidence="12">
    <location>
        <begin position="59"/>
        <end position="280"/>
    </location>
</feature>